<protein>
    <submittedName>
        <fullName evidence="5">Dcl1 protein</fullName>
    </submittedName>
</protein>
<dbReference type="InterPro" id="IPR014001">
    <property type="entry name" value="Helicase_ATP-bd"/>
</dbReference>
<dbReference type="InterPro" id="IPR051363">
    <property type="entry name" value="RLR_Helicase"/>
</dbReference>
<dbReference type="GO" id="GO:0005737">
    <property type="term" value="C:cytoplasm"/>
    <property type="evidence" value="ECO:0007669"/>
    <property type="project" value="TreeGrafter"/>
</dbReference>
<organism evidence="5 6">
    <name type="scientific">Symbiodinium pilosum</name>
    <name type="common">Dinoflagellate</name>
    <dbReference type="NCBI Taxonomy" id="2952"/>
    <lineage>
        <taxon>Eukaryota</taxon>
        <taxon>Sar</taxon>
        <taxon>Alveolata</taxon>
        <taxon>Dinophyceae</taxon>
        <taxon>Suessiales</taxon>
        <taxon>Symbiodiniaceae</taxon>
        <taxon>Symbiodinium</taxon>
    </lineage>
</organism>
<reference evidence="5" key="1">
    <citation type="submission" date="2021-02" db="EMBL/GenBank/DDBJ databases">
        <authorList>
            <person name="Dougan E. K."/>
            <person name="Rhodes N."/>
            <person name="Thang M."/>
            <person name="Chan C."/>
        </authorList>
    </citation>
    <scope>NUCLEOTIDE SEQUENCE</scope>
</reference>
<dbReference type="PANTHER" id="PTHR14074:SF16">
    <property type="entry name" value="ANTIVIRAL INNATE IMMUNE RESPONSE RECEPTOR RIG-I"/>
    <property type="match status" value="1"/>
</dbReference>
<dbReference type="Pfam" id="PF00271">
    <property type="entry name" value="Helicase_C"/>
    <property type="match status" value="1"/>
</dbReference>
<dbReference type="AlphaFoldDB" id="A0A812S8V3"/>
<dbReference type="GO" id="GO:0005524">
    <property type="term" value="F:ATP binding"/>
    <property type="evidence" value="ECO:0007669"/>
    <property type="project" value="InterPro"/>
</dbReference>
<dbReference type="Pfam" id="PF04851">
    <property type="entry name" value="ResIII"/>
    <property type="match status" value="1"/>
</dbReference>
<evidence type="ECO:0000259" key="4">
    <source>
        <dbReference type="PROSITE" id="PS51194"/>
    </source>
</evidence>
<dbReference type="SMART" id="SM00490">
    <property type="entry name" value="HELICc"/>
    <property type="match status" value="1"/>
</dbReference>
<feature type="coiled-coil region" evidence="1">
    <location>
        <begin position="383"/>
        <end position="442"/>
    </location>
</feature>
<dbReference type="OrthoDB" id="425013at2759"/>
<feature type="domain" description="Helicase C-terminal" evidence="4">
    <location>
        <begin position="431"/>
        <end position="586"/>
    </location>
</feature>
<comment type="caution">
    <text evidence="5">The sequence shown here is derived from an EMBL/GenBank/DDBJ whole genome shotgun (WGS) entry which is preliminary data.</text>
</comment>
<evidence type="ECO:0000313" key="5">
    <source>
        <dbReference type="EMBL" id="CAE7467030.1"/>
    </source>
</evidence>
<gene>
    <name evidence="5" type="primary">dcl1</name>
    <name evidence="5" type="ORF">SPIL2461_LOCUS11753</name>
</gene>
<dbReference type="InterPro" id="IPR006935">
    <property type="entry name" value="Helicase/UvrB_N"/>
</dbReference>
<evidence type="ECO:0000313" key="6">
    <source>
        <dbReference type="Proteomes" id="UP000649617"/>
    </source>
</evidence>
<dbReference type="InterPro" id="IPR001650">
    <property type="entry name" value="Helicase_C-like"/>
</dbReference>
<accession>A0A812S8V3</accession>
<evidence type="ECO:0000259" key="3">
    <source>
        <dbReference type="PROSITE" id="PS51192"/>
    </source>
</evidence>
<feature type="region of interest" description="Disordered" evidence="2">
    <location>
        <begin position="817"/>
        <end position="848"/>
    </location>
</feature>
<dbReference type="PROSITE" id="PS51194">
    <property type="entry name" value="HELICASE_CTER"/>
    <property type="match status" value="1"/>
</dbReference>
<evidence type="ECO:0000256" key="1">
    <source>
        <dbReference type="SAM" id="Coils"/>
    </source>
</evidence>
<dbReference type="GO" id="GO:0003677">
    <property type="term" value="F:DNA binding"/>
    <property type="evidence" value="ECO:0007669"/>
    <property type="project" value="InterPro"/>
</dbReference>
<dbReference type="SMART" id="SM00487">
    <property type="entry name" value="DEXDc"/>
    <property type="match status" value="1"/>
</dbReference>
<sequence>MAMSSPPPITSRNINVVYQKGDDARRCQLCQLDEDEWSQEYAKVPTYFLDCELDCQALVCKACWDQGIEECPNCKEAVGPEPSEVTFTEKLEDPNRVKEVIVPLTGPNETEQPKPWKGKLLPRSYQEAAFKTAASENRIIVLPTGTGKTLVEIMLLDHFLGGDDPEHFAVVVNVAPLVRRVEWTSEYWHTVRRNHVIVCTAEILRKALIDHAFLRLDGCKLLVFDEAHHALGGHPFVKILEKVSGLPSKPRLVGLTACFLHGRFNKLEVKRKQLEERFAGTIWVPAEADIQEFLPTFNFERLVANQSSAALVSGNAFLQEAKVLLQSLLSDLPEDLQKMFTRHADKAGSVLSLLGRAGAEFYFSHGLLPHIQHELETKMKVFSKGQKSQKSKLQSKIAQLEEMRRACQGDLLKKLRGVPAGLDDISAKAQALVQRLKELLEEDPSMRCIVFVAEVAPTYPLAELLNSRVKHGVLPISGRTSMADGLRDNSLAKLRSGEDVWCLVATDSIEEGIDIPACNVVVRFDAFHNVKSHVQGSGRCRGAGKGGLVIYFENEPEEEKLLAEKVHRVAQRAAEEPVAARHQADAGSSIDPATGAEINRSNCLSMLNHYISHASSGKQSLNDAFKPDSASIQECVVPAPDMCLTVSLQEVKMHKEITSWTTRERFAFVTLTRLRERGLLSQNHLPQNCSDVAEPLGTAREATHGKRHLHFNPEALEQRQAVKTELAKRLTKGLSDPNSKGILKECVDLLLGRPCGKDDITYLEISGSCKSDFRCRVCIKVLSGEPFFPAGDSCAKKAQAEQSAASVALAELRSLLDPQGPVEPTGGQEAAVFSKEVPEDKSNSQVQVPAWKLHLGR</sequence>
<evidence type="ECO:0000256" key="2">
    <source>
        <dbReference type="SAM" id="MobiDB-lite"/>
    </source>
</evidence>
<feature type="domain" description="Helicase ATP-binding" evidence="3">
    <location>
        <begin position="129"/>
        <end position="277"/>
    </location>
</feature>
<dbReference type="SUPFAM" id="SSF52540">
    <property type="entry name" value="P-loop containing nucleoside triphosphate hydrolases"/>
    <property type="match status" value="2"/>
</dbReference>
<dbReference type="Gene3D" id="3.40.50.300">
    <property type="entry name" value="P-loop containing nucleotide triphosphate hydrolases"/>
    <property type="match status" value="3"/>
</dbReference>
<dbReference type="PANTHER" id="PTHR14074">
    <property type="entry name" value="HELICASE WITH DEATH DOMAIN-RELATED"/>
    <property type="match status" value="1"/>
</dbReference>
<dbReference type="Proteomes" id="UP000649617">
    <property type="component" value="Unassembled WGS sequence"/>
</dbReference>
<proteinExistence type="predicted"/>
<dbReference type="GO" id="GO:0016787">
    <property type="term" value="F:hydrolase activity"/>
    <property type="evidence" value="ECO:0007669"/>
    <property type="project" value="InterPro"/>
</dbReference>
<dbReference type="PROSITE" id="PS51192">
    <property type="entry name" value="HELICASE_ATP_BIND_1"/>
    <property type="match status" value="1"/>
</dbReference>
<keyword evidence="1" id="KW-0175">Coiled coil</keyword>
<dbReference type="InterPro" id="IPR027417">
    <property type="entry name" value="P-loop_NTPase"/>
</dbReference>
<name>A0A812S8V3_SYMPI</name>
<keyword evidence="6" id="KW-1185">Reference proteome</keyword>
<dbReference type="EMBL" id="CAJNIZ010023180">
    <property type="protein sequence ID" value="CAE7467030.1"/>
    <property type="molecule type" value="Genomic_DNA"/>
</dbReference>